<dbReference type="EMBL" id="JAASQP010000001">
    <property type="protein sequence ID" value="NIJ24111.1"/>
    <property type="molecule type" value="Genomic_DNA"/>
</dbReference>
<evidence type="ECO:0000256" key="1">
    <source>
        <dbReference type="ARBA" id="ARBA00001971"/>
    </source>
</evidence>
<evidence type="ECO:0000256" key="12">
    <source>
        <dbReference type="ARBA" id="ARBA00022982"/>
    </source>
</evidence>
<comment type="pathway">
    <text evidence="4">Carbohydrate metabolism; tricarboxylic acid cycle.</text>
</comment>
<keyword evidence="14" id="KW-0408">Iron</keyword>
<dbReference type="Proteomes" id="UP000788153">
    <property type="component" value="Unassembled WGS sequence"/>
</dbReference>
<evidence type="ECO:0000256" key="16">
    <source>
        <dbReference type="SAM" id="Phobius"/>
    </source>
</evidence>
<reference evidence="17 18" key="1">
    <citation type="submission" date="2020-03" db="EMBL/GenBank/DDBJ databases">
        <title>Genomic Encyclopedia of Type Strains, Phase IV (KMG-IV): sequencing the most valuable type-strain genomes for metagenomic binning, comparative biology and taxonomic classification.</title>
        <authorList>
            <person name="Goeker M."/>
        </authorList>
    </citation>
    <scope>NUCLEOTIDE SEQUENCE [LARGE SCALE GENOMIC DNA]</scope>
    <source>
        <strain evidence="17 18">DSM 22753</strain>
    </source>
</reference>
<protein>
    <recommendedName>
        <fullName evidence="6">Succinate dehydrogenase hydrophobic membrane anchor subunit</fullName>
    </recommendedName>
</protein>
<evidence type="ECO:0000256" key="13">
    <source>
        <dbReference type="ARBA" id="ARBA00022989"/>
    </source>
</evidence>
<evidence type="ECO:0000313" key="18">
    <source>
        <dbReference type="Proteomes" id="UP000788153"/>
    </source>
</evidence>
<keyword evidence="13 16" id="KW-1133">Transmembrane helix</keyword>
<keyword evidence="12" id="KW-0249">Electron transport</keyword>
<dbReference type="InterPro" id="IPR000701">
    <property type="entry name" value="SuccDH_FuR_B_TM-su"/>
</dbReference>
<evidence type="ECO:0000256" key="11">
    <source>
        <dbReference type="ARBA" id="ARBA00022723"/>
    </source>
</evidence>
<evidence type="ECO:0000256" key="7">
    <source>
        <dbReference type="ARBA" id="ARBA00022448"/>
    </source>
</evidence>
<feature type="transmembrane region" description="Helical" evidence="16">
    <location>
        <begin position="56"/>
        <end position="77"/>
    </location>
</feature>
<organism evidence="17 18">
    <name type="scientific">Sphingomonas japonica</name>
    <dbReference type="NCBI Taxonomy" id="511662"/>
    <lineage>
        <taxon>Bacteria</taxon>
        <taxon>Pseudomonadati</taxon>
        <taxon>Pseudomonadota</taxon>
        <taxon>Alphaproteobacteria</taxon>
        <taxon>Sphingomonadales</taxon>
        <taxon>Sphingomonadaceae</taxon>
        <taxon>Sphingomonas</taxon>
    </lineage>
</organism>
<keyword evidence="7" id="KW-0813">Transport</keyword>
<comment type="subcellular location">
    <subcellularLocation>
        <location evidence="3">Membrane</location>
        <topology evidence="3">Multi-pass membrane protein</topology>
    </subcellularLocation>
</comment>
<keyword evidence="11" id="KW-0479">Metal-binding</keyword>
<keyword evidence="10 16" id="KW-0812">Transmembrane</keyword>
<keyword evidence="9" id="KW-0349">Heme</keyword>
<dbReference type="CDD" id="cd03495">
    <property type="entry name" value="SQR_TypeC_SdhD_like"/>
    <property type="match status" value="1"/>
</dbReference>
<dbReference type="InterPro" id="IPR014312">
    <property type="entry name" value="Succ_DH_anchor"/>
</dbReference>
<evidence type="ECO:0000256" key="8">
    <source>
        <dbReference type="ARBA" id="ARBA00022532"/>
    </source>
</evidence>
<comment type="cofactor">
    <cofactor evidence="1">
        <name>heme</name>
        <dbReference type="ChEBI" id="CHEBI:30413"/>
    </cofactor>
</comment>
<evidence type="ECO:0000256" key="10">
    <source>
        <dbReference type="ARBA" id="ARBA00022692"/>
    </source>
</evidence>
<evidence type="ECO:0000256" key="9">
    <source>
        <dbReference type="ARBA" id="ARBA00022617"/>
    </source>
</evidence>
<gene>
    <name evidence="17" type="ORF">FHT01_001653</name>
</gene>
<comment type="caution">
    <text evidence="17">The sequence shown here is derived from an EMBL/GenBank/DDBJ whole genome shotgun (WGS) entry which is preliminary data.</text>
</comment>
<dbReference type="SUPFAM" id="SSF81343">
    <property type="entry name" value="Fumarate reductase respiratory complex transmembrane subunits"/>
    <property type="match status" value="1"/>
</dbReference>
<comment type="subunit">
    <text evidence="5">Part of an enzyme complex containing four subunits: a flavoprotein, an iron-sulfur protein, plus two membrane-anchoring proteins, SdhC and SdhD.</text>
</comment>
<feature type="transmembrane region" description="Helical" evidence="16">
    <location>
        <begin position="30"/>
        <end position="50"/>
    </location>
</feature>
<accession>A0ABX0U346</accession>
<keyword evidence="8" id="KW-0816">Tricarboxylic acid cycle</keyword>
<evidence type="ECO:0000256" key="6">
    <source>
        <dbReference type="ARBA" id="ARBA00019425"/>
    </source>
</evidence>
<dbReference type="InterPro" id="IPR034804">
    <property type="entry name" value="SQR/QFR_C/D"/>
</dbReference>
<sequence length="130" mass="14124">MRGGTNLGRVRGLGSAKEGTHHWWNQRLTAGSNLVLMLWLILSIALLPAYDFATVSAWMGSAWAAIPMALLIVSVFYHFRLGLQVVIEDYAHAETRVVLMVLLNFFVIGLGAVALFSILKLAFVAGAVPA</sequence>
<evidence type="ECO:0000256" key="2">
    <source>
        <dbReference type="ARBA" id="ARBA00004050"/>
    </source>
</evidence>
<evidence type="ECO:0000256" key="5">
    <source>
        <dbReference type="ARBA" id="ARBA00011558"/>
    </source>
</evidence>
<comment type="function">
    <text evidence="2">Membrane-anchoring subunit of succinate dehydrogenase (SDH).</text>
</comment>
<evidence type="ECO:0000256" key="3">
    <source>
        <dbReference type="ARBA" id="ARBA00004141"/>
    </source>
</evidence>
<dbReference type="RefSeq" id="WP_140046505.1">
    <property type="nucleotide sequence ID" value="NZ_BAAAEV010000001.1"/>
</dbReference>
<evidence type="ECO:0000313" key="17">
    <source>
        <dbReference type="EMBL" id="NIJ24111.1"/>
    </source>
</evidence>
<dbReference type="NCBIfam" id="TIGR02968">
    <property type="entry name" value="succ_dehyd_anc"/>
    <property type="match status" value="1"/>
</dbReference>
<feature type="transmembrane region" description="Helical" evidence="16">
    <location>
        <begin position="97"/>
        <end position="119"/>
    </location>
</feature>
<evidence type="ECO:0000256" key="15">
    <source>
        <dbReference type="ARBA" id="ARBA00023136"/>
    </source>
</evidence>
<name>A0ABX0U346_9SPHN</name>
<proteinExistence type="predicted"/>
<dbReference type="Gene3D" id="1.20.1300.10">
    <property type="entry name" value="Fumarate reductase/succinate dehydrogenase, transmembrane subunit"/>
    <property type="match status" value="1"/>
</dbReference>
<keyword evidence="15 16" id="KW-0472">Membrane</keyword>
<dbReference type="Pfam" id="PF01127">
    <property type="entry name" value="Sdh_cyt"/>
    <property type="match status" value="1"/>
</dbReference>
<evidence type="ECO:0000256" key="14">
    <source>
        <dbReference type="ARBA" id="ARBA00023004"/>
    </source>
</evidence>
<keyword evidence="18" id="KW-1185">Reference proteome</keyword>
<evidence type="ECO:0000256" key="4">
    <source>
        <dbReference type="ARBA" id="ARBA00005163"/>
    </source>
</evidence>